<dbReference type="InterPro" id="IPR038538">
    <property type="entry name" value="MTERF_sf"/>
</dbReference>
<protein>
    <submittedName>
        <fullName evidence="1">Uncharacterized protein</fullName>
    </submittedName>
</protein>
<name>A0AAD5DGU4_9CHLO</name>
<dbReference type="Gene3D" id="1.25.70.10">
    <property type="entry name" value="Transcription termination factor 3, mitochondrial"/>
    <property type="match status" value="1"/>
</dbReference>
<evidence type="ECO:0000313" key="2">
    <source>
        <dbReference type="Proteomes" id="UP001205105"/>
    </source>
</evidence>
<comment type="caution">
    <text evidence="1">The sequence shown here is derived from an EMBL/GenBank/DDBJ whole genome shotgun (WGS) entry which is preliminary data.</text>
</comment>
<dbReference type="EMBL" id="JADXDR010000206">
    <property type="protein sequence ID" value="KAI7836068.1"/>
    <property type="molecule type" value="Genomic_DNA"/>
</dbReference>
<evidence type="ECO:0000313" key="1">
    <source>
        <dbReference type="EMBL" id="KAI7836068.1"/>
    </source>
</evidence>
<keyword evidence="2" id="KW-1185">Reference proteome</keyword>
<organism evidence="1 2">
    <name type="scientific">Chlorella ohadii</name>
    <dbReference type="NCBI Taxonomy" id="2649997"/>
    <lineage>
        <taxon>Eukaryota</taxon>
        <taxon>Viridiplantae</taxon>
        <taxon>Chlorophyta</taxon>
        <taxon>core chlorophytes</taxon>
        <taxon>Trebouxiophyceae</taxon>
        <taxon>Chlorellales</taxon>
        <taxon>Chlorellaceae</taxon>
        <taxon>Chlorella clade</taxon>
        <taxon>Chlorella</taxon>
    </lineage>
</organism>
<proteinExistence type="predicted"/>
<dbReference type="AlphaFoldDB" id="A0AAD5DGU4"/>
<sequence length="287" mass="31441">MRRCSSAWRCGCGWAIEAAIKREQRGGKSGGPYIAEQHISEAVALLRRDKVGQLQQLFFVDGHSLPKRIGHMAALFSCDIPGTTQPRLAFLQALTGVPSHKLASRILPYATLLNTSEELLQRKRDALVAAMGERAAHTILCMRPDVLETVEERAALNLAALQQLFGVSQESTAGILCGNTRLLKLDMQSSATEAKLSARVAFWQQVYGLTADVAAVRCTVMLHQSLRTVAPRVAYYQQQLTEQPLPPCTGFARGDGTFCERFKLNPRAFAAFKARWLASAEGRAVSA</sequence>
<accession>A0AAD5DGU4</accession>
<reference evidence="1" key="1">
    <citation type="submission" date="2020-11" db="EMBL/GenBank/DDBJ databases">
        <title>Chlorella ohadii genome sequencing and assembly.</title>
        <authorList>
            <person name="Murik O."/>
            <person name="Treves H."/>
            <person name="Kedem I."/>
            <person name="Shotland Y."/>
            <person name="Kaplan A."/>
        </authorList>
    </citation>
    <scope>NUCLEOTIDE SEQUENCE</scope>
    <source>
        <strain evidence="1">1</strain>
    </source>
</reference>
<gene>
    <name evidence="1" type="ORF">COHA_010037</name>
</gene>
<dbReference type="Proteomes" id="UP001205105">
    <property type="component" value="Unassembled WGS sequence"/>
</dbReference>